<dbReference type="EMBL" id="JAYMYS010000003">
    <property type="protein sequence ID" value="KAK7399945.1"/>
    <property type="molecule type" value="Genomic_DNA"/>
</dbReference>
<organism evidence="2 3">
    <name type="scientific">Psophocarpus tetragonolobus</name>
    <name type="common">Winged bean</name>
    <name type="synonym">Dolichos tetragonolobus</name>
    <dbReference type="NCBI Taxonomy" id="3891"/>
    <lineage>
        <taxon>Eukaryota</taxon>
        <taxon>Viridiplantae</taxon>
        <taxon>Streptophyta</taxon>
        <taxon>Embryophyta</taxon>
        <taxon>Tracheophyta</taxon>
        <taxon>Spermatophyta</taxon>
        <taxon>Magnoliopsida</taxon>
        <taxon>eudicotyledons</taxon>
        <taxon>Gunneridae</taxon>
        <taxon>Pentapetalae</taxon>
        <taxon>rosids</taxon>
        <taxon>fabids</taxon>
        <taxon>Fabales</taxon>
        <taxon>Fabaceae</taxon>
        <taxon>Papilionoideae</taxon>
        <taxon>50 kb inversion clade</taxon>
        <taxon>NPAAA clade</taxon>
        <taxon>indigoferoid/millettioid clade</taxon>
        <taxon>Phaseoleae</taxon>
        <taxon>Psophocarpus</taxon>
    </lineage>
</organism>
<proteinExistence type="predicted"/>
<dbReference type="Proteomes" id="UP001386955">
    <property type="component" value="Unassembled WGS sequence"/>
</dbReference>
<dbReference type="PANTHER" id="PTHR35997">
    <property type="entry name" value="COTTON FIBER PROTEIN-RELATED"/>
    <property type="match status" value="1"/>
</dbReference>
<keyword evidence="3" id="KW-1185">Reference proteome</keyword>
<evidence type="ECO:0000313" key="2">
    <source>
        <dbReference type="EMBL" id="KAK7399945.1"/>
    </source>
</evidence>
<sequence length="194" mass="22883">MMMALPPCLAEEDCMKYYKANGFPFLASIFSLIMYISFFYIFNISPYTLLNNYIFWFLFSNNLILIIALDYGLFSSSKEIKYPCDQPRYYFSPHVTNSNHETRGEMVQEMNKYIITKNIEALECVSEVVETNEGCWNVEEDDSDKACEENHRSLTIKVDEDNEFNNMTNEELNRRVEEFILKINRQIRLQAIST</sequence>
<keyword evidence="1" id="KW-0472">Membrane</keyword>
<accession>A0AAN9SNE1</accession>
<keyword evidence="1" id="KW-1133">Transmembrane helix</keyword>
<comment type="caution">
    <text evidence="2">The sequence shown here is derived from an EMBL/GenBank/DDBJ whole genome shotgun (WGS) entry which is preliminary data.</text>
</comment>
<dbReference type="PANTHER" id="PTHR35997:SF6">
    <property type="entry name" value="COTTON FIBER PROTEIN"/>
    <property type="match status" value="1"/>
</dbReference>
<reference evidence="2 3" key="1">
    <citation type="submission" date="2024-01" db="EMBL/GenBank/DDBJ databases">
        <title>The genomes of 5 underutilized Papilionoideae crops provide insights into root nodulation and disease resistanc.</title>
        <authorList>
            <person name="Jiang F."/>
        </authorList>
    </citation>
    <scope>NUCLEOTIDE SEQUENCE [LARGE SCALE GENOMIC DNA]</scope>
    <source>
        <strain evidence="2">DUOXIRENSHENG_FW03</strain>
        <tissue evidence="2">Leaves</tissue>
    </source>
</reference>
<dbReference type="AlphaFoldDB" id="A0AAN9SNE1"/>
<name>A0AAN9SNE1_PSOTE</name>
<evidence type="ECO:0000313" key="3">
    <source>
        <dbReference type="Proteomes" id="UP001386955"/>
    </source>
</evidence>
<feature type="transmembrane region" description="Helical" evidence="1">
    <location>
        <begin position="21"/>
        <end position="41"/>
    </location>
</feature>
<protein>
    <submittedName>
        <fullName evidence="2">Uncharacterized protein</fullName>
    </submittedName>
</protein>
<evidence type="ECO:0000256" key="1">
    <source>
        <dbReference type="SAM" id="Phobius"/>
    </source>
</evidence>
<feature type="transmembrane region" description="Helical" evidence="1">
    <location>
        <begin position="53"/>
        <end position="73"/>
    </location>
</feature>
<keyword evidence="1" id="KW-0812">Transmembrane</keyword>
<gene>
    <name evidence="2" type="ORF">VNO78_11142</name>
</gene>